<proteinExistence type="predicted"/>
<reference evidence="8 9" key="1">
    <citation type="journal article" date="2018" name="Nat. Genet.">
        <title>The Rosa genome provides new insights in the design of modern roses.</title>
        <authorList>
            <person name="Bendahmane M."/>
        </authorList>
    </citation>
    <scope>NUCLEOTIDE SEQUENCE [LARGE SCALE GENOMIC DNA]</scope>
    <source>
        <strain evidence="9">cv. Old Blush</strain>
    </source>
</reference>
<dbReference type="Gramene" id="PRQ24035">
    <property type="protein sequence ID" value="PRQ24035"/>
    <property type="gene ID" value="RchiOBHm_Chr6g0267971"/>
</dbReference>
<dbReference type="InterPro" id="IPR036879">
    <property type="entry name" value="TF_MADSbox_sf"/>
</dbReference>
<dbReference type="PROSITE" id="PS50066">
    <property type="entry name" value="MADS_BOX_2"/>
    <property type="match status" value="1"/>
</dbReference>
<dbReference type="GO" id="GO:0005634">
    <property type="term" value="C:nucleus"/>
    <property type="evidence" value="ECO:0007669"/>
    <property type="project" value="UniProtKB-SubCell"/>
</dbReference>
<name>A0A2P6PQ21_ROSCH</name>
<evidence type="ECO:0000256" key="3">
    <source>
        <dbReference type="ARBA" id="ARBA00023125"/>
    </source>
</evidence>
<evidence type="ECO:0000256" key="1">
    <source>
        <dbReference type="ARBA" id="ARBA00004123"/>
    </source>
</evidence>
<accession>A0A2P6PQ21</accession>
<dbReference type="GO" id="GO:0000981">
    <property type="term" value="F:DNA-binding transcription factor activity, RNA polymerase II-specific"/>
    <property type="evidence" value="ECO:0007669"/>
    <property type="project" value="InterPro"/>
</dbReference>
<evidence type="ECO:0000313" key="8">
    <source>
        <dbReference type="EMBL" id="PRQ24035.1"/>
    </source>
</evidence>
<evidence type="ECO:0000313" key="9">
    <source>
        <dbReference type="Proteomes" id="UP000238479"/>
    </source>
</evidence>
<feature type="domain" description="MADS-box" evidence="7">
    <location>
        <begin position="1"/>
        <end position="49"/>
    </location>
</feature>
<evidence type="ECO:0000256" key="5">
    <source>
        <dbReference type="ARBA" id="ARBA00023242"/>
    </source>
</evidence>
<evidence type="ECO:0000259" key="7">
    <source>
        <dbReference type="PROSITE" id="PS50066"/>
    </source>
</evidence>
<comment type="subcellular location">
    <subcellularLocation>
        <location evidence="1">Nucleus</location>
    </subcellularLocation>
</comment>
<evidence type="ECO:0000256" key="4">
    <source>
        <dbReference type="ARBA" id="ARBA00023163"/>
    </source>
</evidence>
<dbReference type="PANTHER" id="PTHR48019">
    <property type="entry name" value="SERUM RESPONSE FACTOR HOMOLOG"/>
    <property type="match status" value="1"/>
</dbReference>
<gene>
    <name evidence="8" type="ORF">RchiOBHm_Chr6g0267971</name>
</gene>
<evidence type="ECO:0000256" key="2">
    <source>
        <dbReference type="ARBA" id="ARBA00023015"/>
    </source>
</evidence>
<evidence type="ECO:0000256" key="6">
    <source>
        <dbReference type="SAM" id="Coils"/>
    </source>
</evidence>
<keyword evidence="2" id="KW-0805">Transcription regulation</keyword>
<dbReference type="GO" id="GO:0046983">
    <property type="term" value="F:protein dimerization activity"/>
    <property type="evidence" value="ECO:0007669"/>
    <property type="project" value="InterPro"/>
</dbReference>
<comment type="caution">
    <text evidence="8">The sequence shown here is derived from an EMBL/GenBank/DDBJ whole genome shotgun (WGS) entry which is preliminary data.</text>
</comment>
<keyword evidence="3" id="KW-0238">DNA-binding</keyword>
<dbReference type="PRINTS" id="PR00404">
    <property type="entry name" value="MADSDOMAIN"/>
</dbReference>
<dbReference type="InterPro" id="IPR050142">
    <property type="entry name" value="MADS-box/MEF2_TF"/>
</dbReference>
<feature type="coiled-coil region" evidence="6">
    <location>
        <begin position="87"/>
        <end position="114"/>
    </location>
</feature>
<dbReference type="EMBL" id="PDCK01000044">
    <property type="protein sequence ID" value="PRQ24035.1"/>
    <property type="molecule type" value="Genomic_DNA"/>
</dbReference>
<keyword evidence="5" id="KW-0539">Nucleus</keyword>
<dbReference type="InterPro" id="IPR033897">
    <property type="entry name" value="SRF-like_MADS-box"/>
</dbReference>
<dbReference type="Proteomes" id="UP000238479">
    <property type="component" value="Chromosome 6"/>
</dbReference>
<keyword evidence="6" id="KW-0175">Coiled coil</keyword>
<dbReference type="GO" id="GO:0045944">
    <property type="term" value="P:positive regulation of transcription by RNA polymerase II"/>
    <property type="evidence" value="ECO:0007669"/>
    <property type="project" value="InterPro"/>
</dbReference>
<dbReference type="SMART" id="SM00432">
    <property type="entry name" value="MADS"/>
    <property type="match status" value="1"/>
</dbReference>
<dbReference type="GO" id="GO:0000987">
    <property type="term" value="F:cis-regulatory region sequence-specific DNA binding"/>
    <property type="evidence" value="ECO:0007669"/>
    <property type="project" value="InterPro"/>
</dbReference>
<dbReference type="CDD" id="cd00266">
    <property type="entry name" value="MADS_SRF_like"/>
    <property type="match status" value="1"/>
</dbReference>
<keyword evidence="9" id="KW-1185">Reference proteome</keyword>
<dbReference type="Gene3D" id="3.40.1810.10">
    <property type="entry name" value="Transcription factor, MADS-box"/>
    <property type="match status" value="1"/>
</dbReference>
<keyword evidence="4" id="KW-0804">Transcription</keyword>
<dbReference type="AlphaFoldDB" id="A0A2P6PQ21"/>
<dbReference type="SUPFAM" id="SSF55455">
    <property type="entry name" value="SRF-like"/>
    <property type="match status" value="1"/>
</dbReference>
<protein>
    <submittedName>
        <fullName evidence="8">Putative transcription factor MADS-type1 family</fullName>
    </submittedName>
</protein>
<dbReference type="FunFam" id="3.40.1810.10:FF:000024">
    <property type="entry name" value="Agamous-like MADS-box protein AGL80"/>
    <property type="match status" value="1"/>
</dbReference>
<dbReference type="InterPro" id="IPR002100">
    <property type="entry name" value="TF_MADSbox"/>
</dbReference>
<organism evidence="8 9">
    <name type="scientific">Rosa chinensis</name>
    <name type="common">China rose</name>
    <dbReference type="NCBI Taxonomy" id="74649"/>
    <lineage>
        <taxon>Eukaryota</taxon>
        <taxon>Viridiplantae</taxon>
        <taxon>Streptophyta</taxon>
        <taxon>Embryophyta</taxon>
        <taxon>Tracheophyta</taxon>
        <taxon>Spermatophyta</taxon>
        <taxon>Magnoliopsida</taxon>
        <taxon>eudicotyledons</taxon>
        <taxon>Gunneridae</taxon>
        <taxon>Pentapetalae</taxon>
        <taxon>rosids</taxon>
        <taxon>fabids</taxon>
        <taxon>Rosales</taxon>
        <taxon>Rosaceae</taxon>
        <taxon>Rosoideae</taxon>
        <taxon>Rosoideae incertae sedis</taxon>
        <taxon>Rosa</taxon>
    </lineage>
</organism>
<dbReference type="Pfam" id="PF00319">
    <property type="entry name" value="SRF-TF"/>
    <property type="match status" value="1"/>
</dbReference>
<sequence length="151" mass="17879">MARRKLRLQYIANACSRRNTFKKRNKGLLKKVYEITALCDIKAAAVIYSPFEVESKVFPSHPEVHQMLTRFQDMPEMDKTRNMVNQETFLRQQIDKIQEKIIKLKRDNQEKQITQVMFDCLKGKTLSDLELKDLSDLTFIIEQNLKELDIK</sequence>
<dbReference type="OMA" id="HAGARCL"/>
<dbReference type="OrthoDB" id="779403at2759"/>